<dbReference type="OrthoDB" id="5219413at2759"/>
<feature type="transmembrane region" description="Helical" evidence="2">
    <location>
        <begin position="321"/>
        <end position="342"/>
    </location>
</feature>
<gene>
    <name evidence="4" type="ORF">PgNI_05325</name>
</gene>
<accession>A0A6P8B800</accession>
<feature type="region of interest" description="Disordered" evidence="1">
    <location>
        <begin position="1"/>
        <end position="20"/>
    </location>
</feature>
<reference evidence="3 4" key="1">
    <citation type="journal article" date="2019" name="Mol. Biol. Evol.">
        <title>Blast fungal genomes show frequent chromosomal changes, gene gains and losses, and effector gene turnover.</title>
        <authorList>
            <person name="Gomez Luciano L.B."/>
            <person name="Jason Tsai I."/>
            <person name="Chuma I."/>
            <person name="Tosa Y."/>
            <person name="Chen Y.H."/>
            <person name="Li J.Y."/>
            <person name="Li M.Y."/>
            <person name="Jade Lu M.Y."/>
            <person name="Nakayashiki H."/>
            <person name="Li W.H."/>
        </authorList>
    </citation>
    <scope>NUCLEOTIDE SEQUENCE [LARGE SCALE GENOMIC DNA]</scope>
    <source>
        <strain evidence="3 4">NI907</strain>
    </source>
</reference>
<feature type="compositionally biased region" description="Basic and acidic residues" evidence="1">
    <location>
        <begin position="30"/>
        <end position="42"/>
    </location>
</feature>
<reference evidence="4" key="3">
    <citation type="submission" date="2025-08" db="UniProtKB">
        <authorList>
            <consortium name="RefSeq"/>
        </authorList>
    </citation>
    <scope>IDENTIFICATION</scope>
    <source>
        <strain evidence="4">NI907</strain>
    </source>
</reference>
<feature type="transmembrane region" description="Helical" evidence="2">
    <location>
        <begin position="161"/>
        <end position="184"/>
    </location>
</feature>
<evidence type="ECO:0000313" key="4">
    <source>
        <dbReference type="RefSeq" id="XP_030983295.1"/>
    </source>
</evidence>
<evidence type="ECO:0000313" key="3">
    <source>
        <dbReference type="Proteomes" id="UP000515153"/>
    </source>
</evidence>
<evidence type="ECO:0000256" key="2">
    <source>
        <dbReference type="SAM" id="Phobius"/>
    </source>
</evidence>
<dbReference type="GeneID" id="41960267"/>
<keyword evidence="2" id="KW-0812">Transmembrane</keyword>
<keyword evidence="3" id="KW-1185">Reference proteome</keyword>
<reference evidence="4" key="2">
    <citation type="submission" date="2019-10" db="EMBL/GenBank/DDBJ databases">
        <authorList>
            <consortium name="NCBI Genome Project"/>
        </authorList>
    </citation>
    <scope>NUCLEOTIDE SEQUENCE</scope>
    <source>
        <strain evidence="4">NI907</strain>
    </source>
</reference>
<proteinExistence type="predicted"/>
<keyword evidence="2" id="KW-1133">Transmembrane helix</keyword>
<feature type="transmembrane region" description="Helical" evidence="2">
    <location>
        <begin position="83"/>
        <end position="104"/>
    </location>
</feature>
<protein>
    <submittedName>
        <fullName evidence="4">Uncharacterized protein</fullName>
    </submittedName>
</protein>
<dbReference type="RefSeq" id="XP_030983295.1">
    <property type="nucleotide sequence ID" value="XM_031125358.1"/>
</dbReference>
<organism evidence="3 4">
    <name type="scientific">Pyricularia grisea</name>
    <name type="common">Crabgrass-specific blast fungus</name>
    <name type="synonym">Magnaporthe grisea</name>
    <dbReference type="NCBI Taxonomy" id="148305"/>
    <lineage>
        <taxon>Eukaryota</taxon>
        <taxon>Fungi</taxon>
        <taxon>Dikarya</taxon>
        <taxon>Ascomycota</taxon>
        <taxon>Pezizomycotina</taxon>
        <taxon>Sordariomycetes</taxon>
        <taxon>Sordariomycetidae</taxon>
        <taxon>Magnaporthales</taxon>
        <taxon>Pyriculariaceae</taxon>
        <taxon>Pyricularia</taxon>
    </lineage>
</organism>
<feature type="transmembrane region" description="Helical" evidence="2">
    <location>
        <begin position="128"/>
        <end position="149"/>
    </location>
</feature>
<feature type="region of interest" description="Disordered" evidence="1">
    <location>
        <begin position="30"/>
        <end position="59"/>
    </location>
</feature>
<dbReference type="KEGG" id="pgri:PgNI_05325"/>
<sequence>MTATASPANPEKGDSFSEKGVYISEKTDYISEKNDDIPDKNEYIPGKTNSISDKGGDNLETDSDPSTIWTKVRAADRFWAHKSAIRALQCLVALIGFCCAAWILENTGSKYTSSWIYSQLPHFDDFRIGTVAVPIFVLSLVWGLFDLGFRFWRKQGRPTHPAVVAVADLLLWLTMIVAIVYAVVGVIRMQGFGHDKIDGSEVLYDETIHVSHEGVHSWGQYNRDANTDTWSYVVKGVFVDQARQGYNHTTGSWFTWPYTGPRFLTAEYDDSLGSWVLENGTTLAEVRRCKDEHAYPTCEEQERLVTELWRNKPTQVAVGKVIAVMASLALILHFALFVRAFIEAIRRRQEDKIEKLRAAAKFGLEGKDYEEQPDWMQREGGYR</sequence>
<dbReference type="AlphaFoldDB" id="A0A6P8B800"/>
<evidence type="ECO:0000256" key="1">
    <source>
        <dbReference type="SAM" id="MobiDB-lite"/>
    </source>
</evidence>
<keyword evidence="2" id="KW-0472">Membrane</keyword>
<name>A0A6P8B800_PYRGI</name>
<dbReference type="Proteomes" id="UP000515153">
    <property type="component" value="Chromosome I"/>
</dbReference>